<sequence length="316" mass="34220">MNNLIRLIGRRLLALPLMVLGVTLLVFFIMALSPIDPAYVAFGENATPEQLENYRIENGLYDPLIVQYWNYLVGMVQGDLGTYGVGTGNLVSDKVFAALPTTLGLTFFGLFLAVIVAFPLGVLAAIYRDKWVDQVIRVVSVACLATPSFWLAIMLVLIFMGILPVSGALPAFSEDPGGWLLRMLLPALALAVPVIGQMTRVVRTSMVEELDRDYVRTALGAGIPKPVVVGRNVLRNALITPVTVLGLRVGYLMGGAVVIEIIFSINGMGRVLIDGITNNWVMVVQGATLVVAVAFIIVNIVVDVLYVLINPRIRAV</sequence>
<dbReference type="Proteomes" id="UP000280344">
    <property type="component" value="Chromosome"/>
</dbReference>
<dbReference type="AlphaFoldDB" id="A0A3S9PXT4"/>
<dbReference type="PROSITE" id="PS50928">
    <property type="entry name" value="ABC_TM1"/>
    <property type="match status" value="1"/>
</dbReference>
<dbReference type="OrthoDB" id="3171583at2"/>
<dbReference type="PANTHER" id="PTHR43163:SF6">
    <property type="entry name" value="DIPEPTIDE TRANSPORT SYSTEM PERMEASE PROTEIN DPPB-RELATED"/>
    <property type="match status" value="1"/>
</dbReference>
<keyword evidence="3" id="KW-1003">Cell membrane</keyword>
<accession>A0A3S9PXT4</accession>
<evidence type="ECO:0000256" key="5">
    <source>
        <dbReference type="ARBA" id="ARBA00022989"/>
    </source>
</evidence>
<evidence type="ECO:0000256" key="1">
    <source>
        <dbReference type="ARBA" id="ARBA00004651"/>
    </source>
</evidence>
<dbReference type="InterPro" id="IPR035906">
    <property type="entry name" value="MetI-like_sf"/>
</dbReference>
<dbReference type="EMBL" id="CP034593">
    <property type="protein sequence ID" value="AZQ77136.1"/>
    <property type="molecule type" value="Genomic_DNA"/>
</dbReference>
<dbReference type="Gene3D" id="1.10.3720.10">
    <property type="entry name" value="MetI-like"/>
    <property type="match status" value="1"/>
</dbReference>
<feature type="transmembrane region" description="Helical" evidence="7">
    <location>
        <begin position="103"/>
        <end position="126"/>
    </location>
</feature>
<evidence type="ECO:0000256" key="4">
    <source>
        <dbReference type="ARBA" id="ARBA00022692"/>
    </source>
</evidence>
<gene>
    <name evidence="9" type="ORF">EJ997_07125</name>
</gene>
<feature type="transmembrane region" description="Helical" evidence="7">
    <location>
        <begin position="138"/>
        <end position="159"/>
    </location>
</feature>
<comment type="subcellular location">
    <subcellularLocation>
        <location evidence="1 7">Cell membrane</location>
        <topology evidence="1 7">Multi-pass membrane protein</topology>
    </subcellularLocation>
</comment>
<dbReference type="RefSeq" id="WP_126703941.1">
    <property type="nucleotide sequence ID" value="NZ_CP034593.1"/>
</dbReference>
<organism evidence="9 10">
    <name type="scientific">Flaviflexus ciconiae</name>
    <dbReference type="NCBI Taxonomy" id="2496867"/>
    <lineage>
        <taxon>Bacteria</taxon>
        <taxon>Bacillati</taxon>
        <taxon>Actinomycetota</taxon>
        <taxon>Actinomycetes</taxon>
        <taxon>Actinomycetales</taxon>
        <taxon>Actinomycetaceae</taxon>
        <taxon>Flaviflexus</taxon>
    </lineage>
</organism>
<evidence type="ECO:0000256" key="7">
    <source>
        <dbReference type="RuleBase" id="RU363032"/>
    </source>
</evidence>
<evidence type="ECO:0000256" key="3">
    <source>
        <dbReference type="ARBA" id="ARBA00022475"/>
    </source>
</evidence>
<dbReference type="Pfam" id="PF19300">
    <property type="entry name" value="BPD_transp_1_N"/>
    <property type="match status" value="1"/>
</dbReference>
<dbReference type="PANTHER" id="PTHR43163">
    <property type="entry name" value="DIPEPTIDE TRANSPORT SYSTEM PERMEASE PROTEIN DPPB-RELATED"/>
    <property type="match status" value="1"/>
</dbReference>
<evidence type="ECO:0000259" key="8">
    <source>
        <dbReference type="PROSITE" id="PS50928"/>
    </source>
</evidence>
<dbReference type="KEGG" id="flh:EJ997_07125"/>
<comment type="similarity">
    <text evidence="7">Belongs to the binding-protein-dependent transport system permease family.</text>
</comment>
<dbReference type="InterPro" id="IPR045621">
    <property type="entry name" value="BPD_transp_1_N"/>
</dbReference>
<feature type="domain" description="ABC transmembrane type-1" evidence="8">
    <location>
        <begin position="99"/>
        <end position="306"/>
    </location>
</feature>
<evidence type="ECO:0000313" key="10">
    <source>
        <dbReference type="Proteomes" id="UP000280344"/>
    </source>
</evidence>
<keyword evidence="10" id="KW-1185">Reference proteome</keyword>
<evidence type="ECO:0000256" key="2">
    <source>
        <dbReference type="ARBA" id="ARBA00022448"/>
    </source>
</evidence>
<feature type="transmembrane region" description="Helical" evidence="7">
    <location>
        <begin position="286"/>
        <end position="309"/>
    </location>
</feature>
<proteinExistence type="inferred from homology"/>
<dbReference type="SUPFAM" id="SSF161098">
    <property type="entry name" value="MetI-like"/>
    <property type="match status" value="1"/>
</dbReference>
<dbReference type="Pfam" id="PF00528">
    <property type="entry name" value="BPD_transp_1"/>
    <property type="match status" value="1"/>
</dbReference>
<protein>
    <submittedName>
        <fullName evidence="9">ABC transporter permease</fullName>
    </submittedName>
</protein>
<name>A0A3S9PXT4_9ACTO</name>
<dbReference type="GO" id="GO:0071916">
    <property type="term" value="F:dipeptide transmembrane transporter activity"/>
    <property type="evidence" value="ECO:0007669"/>
    <property type="project" value="TreeGrafter"/>
</dbReference>
<dbReference type="GO" id="GO:0005886">
    <property type="term" value="C:plasma membrane"/>
    <property type="evidence" value="ECO:0007669"/>
    <property type="project" value="UniProtKB-SubCell"/>
</dbReference>
<reference evidence="9 10" key="1">
    <citation type="submission" date="2018-12" db="EMBL/GenBank/DDBJ databases">
        <title>Complete genome sequence of Flaviflexus sp. H23T48.</title>
        <authorList>
            <person name="Bae J.-W."/>
            <person name="Lee J.-Y."/>
        </authorList>
    </citation>
    <scope>NUCLEOTIDE SEQUENCE [LARGE SCALE GENOMIC DNA]</scope>
    <source>
        <strain evidence="9 10">H23T48</strain>
    </source>
</reference>
<evidence type="ECO:0000313" key="9">
    <source>
        <dbReference type="EMBL" id="AZQ77136.1"/>
    </source>
</evidence>
<dbReference type="InterPro" id="IPR000515">
    <property type="entry name" value="MetI-like"/>
</dbReference>
<feature type="transmembrane region" description="Helical" evidence="7">
    <location>
        <begin position="179"/>
        <end position="196"/>
    </location>
</feature>
<keyword evidence="2 7" id="KW-0813">Transport</keyword>
<keyword evidence="5 7" id="KW-1133">Transmembrane helix</keyword>
<dbReference type="CDD" id="cd06261">
    <property type="entry name" value="TM_PBP2"/>
    <property type="match status" value="1"/>
</dbReference>
<feature type="transmembrane region" description="Helical" evidence="7">
    <location>
        <begin position="245"/>
        <end position="266"/>
    </location>
</feature>
<keyword evidence="6 7" id="KW-0472">Membrane</keyword>
<evidence type="ECO:0000256" key="6">
    <source>
        <dbReference type="ARBA" id="ARBA00023136"/>
    </source>
</evidence>
<keyword evidence="4 7" id="KW-0812">Transmembrane</keyword>
<feature type="transmembrane region" description="Helical" evidence="7">
    <location>
        <begin position="12"/>
        <end position="32"/>
    </location>
</feature>